<dbReference type="EMBL" id="BMHY01000021">
    <property type="protein sequence ID" value="GGG88928.1"/>
    <property type="molecule type" value="Genomic_DNA"/>
</dbReference>
<evidence type="ECO:0000313" key="4">
    <source>
        <dbReference type="Proteomes" id="UP000600247"/>
    </source>
</evidence>
<protein>
    <recommendedName>
        <fullName evidence="2">HTH-like domain-containing protein</fullName>
    </recommendedName>
</protein>
<dbReference type="Pfam" id="PF13276">
    <property type="entry name" value="HTH_21"/>
    <property type="match status" value="1"/>
</dbReference>
<feature type="domain" description="HTH-like" evidence="2">
    <location>
        <begin position="55"/>
        <end position="104"/>
    </location>
</feature>
<accession>A0A917HTL9</accession>
<comment type="caution">
    <text evidence="3">The sequence shown here is derived from an EMBL/GenBank/DDBJ whole genome shotgun (WGS) entry which is preliminary data.</text>
</comment>
<name>A0A917HTL9_9BACL</name>
<proteinExistence type="predicted"/>
<dbReference type="InterPro" id="IPR025948">
    <property type="entry name" value="HTH-like_dom"/>
</dbReference>
<dbReference type="AlphaFoldDB" id="A0A917HTL9"/>
<feature type="compositionally biased region" description="Basic and acidic residues" evidence="1">
    <location>
        <begin position="11"/>
        <end position="29"/>
    </location>
</feature>
<gene>
    <name evidence="3" type="ORF">GCM10010918_54490</name>
</gene>
<sequence length="113" mass="13168">MRVLGIAESTYYDRKKREASKADPSEESKSPSTVRRGRPGTEYSLTKDGRKISNEQIKAWLLELVESEGREYGYKRLARCLQDRHQLVLGKKKAYRLCKELQILHVQWAVKTK</sequence>
<reference evidence="3 4" key="1">
    <citation type="journal article" date="2014" name="Int. J. Syst. Evol. Microbiol.">
        <title>Complete genome sequence of Corynebacterium casei LMG S-19264T (=DSM 44701T), isolated from a smear-ripened cheese.</title>
        <authorList>
            <consortium name="US DOE Joint Genome Institute (JGI-PGF)"/>
            <person name="Walter F."/>
            <person name="Albersmeier A."/>
            <person name="Kalinowski J."/>
            <person name="Ruckert C."/>
        </authorList>
    </citation>
    <scope>NUCLEOTIDE SEQUENCE [LARGE SCALE GENOMIC DNA]</scope>
    <source>
        <strain evidence="3 4">CGMCC 1.15286</strain>
    </source>
</reference>
<keyword evidence="4" id="KW-1185">Reference proteome</keyword>
<organism evidence="3 4">
    <name type="scientific">Paenibacillus radicis</name>
    <name type="common">ex Gao et al. 2016</name>
    <dbReference type="NCBI Taxonomy" id="1737354"/>
    <lineage>
        <taxon>Bacteria</taxon>
        <taxon>Bacillati</taxon>
        <taxon>Bacillota</taxon>
        <taxon>Bacilli</taxon>
        <taxon>Bacillales</taxon>
        <taxon>Paenibacillaceae</taxon>
        <taxon>Paenibacillus</taxon>
    </lineage>
</organism>
<evidence type="ECO:0000259" key="2">
    <source>
        <dbReference type="Pfam" id="PF13276"/>
    </source>
</evidence>
<evidence type="ECO:0000256" key="1">
    <source>
        <dbReference type="SAM" id="MobiDB-lite"/>
    </source>
</evidence>
<feature type="region of interest" description="Disordered" evidence="1">
    <location>
        <begin position="1"/>
        <end position="48"/>
    </location>
</feature>
<dbReference type="Proteomes" id="UP000600247">
    <property type="component" value="Unassembled WGS sequence"/>
</dbReference>
<evidence type="ECO:0000313" key="3">
    <source>
        <dbReference type="EMBL" id="GGG88928.1"/>
    </source>
</evidence>